<keyword evidence="11" id="KW-1185">Reference proteome</keyword>
<keyword evidence="5 7" id="KW-1133">Transmembrane helix</keyword>
<protein>
    <submittedName>
        <fullName evidence="10">Mechanosensitive ion channel family protein</fullName>
    </submittedName>
</protein>
<feature type="transmembrane region" description="Helical" evidence="7">
    <location>
        <begin position="111"/>
        <end position="132"/>
    </location>
</feature>
<evidence type="ECO:0000256" key="6">
    <source>
        <dbReference type="ARBA" id="ARBA00023136"/>
    </source>
</evidence>
<feature type="transmembrane region" description="Helical" evidence="7">
    <location>
        <begin position="80"/>
        <end position="105"/>
    </location>
</feature>
<dbReference type="PANTHER" id="PTHR30460:SF0">
    <property type="entry name" value="MODERATE CONDUCTANCE MECHANOSENSITIVE CHANNEL YBIO"/>
    <property type="match status" value="1"/>
</dbReference>
<dbReference type="Pfam" id="PF00924">
    <property type="entry name" value="MS_channel_2nd"/>
    <property type="match status" value="1"/>
</dbReference>
<dbReference type="AlphaFoldDB" id="A0A949TNS3"/>
<evidence type="ECO:0000256" key="1">
    <source>
        <dbReference type="ARBA" id="ARBA00004651"/>
    </source>
</evidence>
<evidence type="ECO:0000256" key="4">
    <source>
        <dbReference type="ARBA" id="ARBA00022692"/>
    </source>
</evidence>
<comment type="similarity">
    <text evidence="2">Belongs to the MscS (TC 1.A.23) family.</text>
</comment>
<sequence>MNSLTSLFKFRIDLNKGIVQVGNFVIGKESIYVLGTIVIKIIIMLVTMYLVIKIGNKIINKYVLKQKNFRFSLDDKKAKTVGAILSSILRYSVYFFGIFSIIATISPKVGITSLTFAGIGGVAVGFGAQSLIKDIINGFFILFEDQFAVGDYINIDDKGGIVESLELRVTKIRDFNGDLHIIPNGLITKITNHSRGNIRIMVEVDIAYDEDLDNAIEVISSLCKKFKDQNESVVTEGPSVLGVSAFKDGGISIRVVGKTKPMMQWDTEMKLRKEIREELINANISINYPKVRIVKE</sequence>
<name>A0A949TNS3_9CLOT</name>
<keyword evidence="4 7" id="KW-0812">Transmembrane</keyword>
<evidence type="ECO:0000259" key="8">
    <source>
        <dbReference type="Pfam" id="PF00924"/>
    </source>
</evidence>
<accession>A0A949TNS3</accession>
<gene>
    <name evidence="10" type="ORF">I6U48_23095</name>
</gene>
<reference evidence="10" key="1">
    <citation type="submission" date="2020-12" db="EMBL/GenBank/DDBJ databases">
        <title>Clostridium thailandense sp. nov., a novel acetogenic bacterium isolated from peat land soil in Thailand.</title>
        <authorList>
            <person name="Chaikitkaew S."/>
            <person name="Birkeland N.K."/>
        </authorList>
    </citation>
    <scope>NUCLEOTIDE SEQUENCE</scope>
    <source>
        <strain evidence="10">PL3</strain>
    </source>
</reference>
<feature type="transmembrane region" description="Helical" evidence="7">
    <location>
        <begin position="31"/>
        <end position="52"/>
    </location>
</feature>
<dbReference type="Pfam" id="PF21082">
    <property type="entry name" value="MS_channel_3rd"/>
    <property type="match status" value="1"/>
</dbReference>
<keyword evidence="3" id="KW-1003">Cell membrane</keyword>
<feature type="domain" description="Mechanosensitive ion channel MscS" evidence="8">
    <location>
        <begin position="131"/>
        <end position="195"/>
    </location>
</feature>
<feature type="domain" description="Mechanosensitive ion channel MscS C-terminal" evidence="9">
    <location>
        <begin position="202"/>
        <end position="286"/>
    </location>
</feature>
<dbReference type="InterPro" id="IPR045276">
    <property type="entry name" value="YbiO_bact"/>
</dbReference>
<dbReference type="GO" id="GO:0005886">
    <property type="term" value="C:plasma membrane"/>
    <property type="evidence" value="ECO:0007669"/>
    <property type="project" value="UniProtKB-SubCell"/>
</dbReference>
<evidence type="ECO:0000256" key="7">
    <source>
        <dbReference type="SAM" id="Phobius"/>
    </source>
</evidence>
<proteinExistence type="inferred from homology"/>
<comment type="caution">
    <text evidence="10">The sequence shown here is derived from an EMBL/GenBank/DDBJ whole genome shotgun (WGS) entry which is preliminary data.</text>
</comment>
<evidence type="ECO:0000256" key="3">
    <source>
        <dbReference type="ARBA" id="ARBA00022475"/>
    </source>
</evidence>
<dbReference type="GO" id="GO:0008381">
    <property type="term" value="F:mechanosensitive monoatomic ion channel activity"/>
    <property type="evidence" value="ECO:0007669"/>
    <property type="project" value="InterPro"/>
</dbReference>
<dbReference type="EMBL" id="JAEEGC010000136">
    <property type="protein sequence ID" value="MBV7275790.1"/>
    <property type="molecule type" value="Genomic_DNA"/>
</dbReference>
<evidence type="ECO:0000313" key="11">
    <source>
        <dbReference type="Proteomes" id="UP000694308"/>
    </source>
</evidence>
<comment type="subcellular location">
    <subcellularLocation>
        <location evidence="1">Cell membrane</location>
        <topology evidence="1">Multi-pass membrane protein</topology>
    </subcellularLocation>
</comment>
<evidence type="ECO:0000259" key="9">
    <source>
        <dbReference type="Pfam" id="PF21082"/>
    </source>
</evidence>
<dbReference type="RefSeq" id="WP_218322840.1">
    <property type="nucleotide sequence ID" value="NZ_JAEEGC010000136.1"/>
</dbReference>
<dbReference type="InterPro" id="IPR049278">
    <property type="entry name" value="MS_channel_C"/>
</dbReference>
<dbReference type="PANTHER" id="PTHR30460">
    <property type="entry name" value="MODERATE CONDUCTANCE MECHANOSENSITIVE CHANNEL YBIO"/>
    <property type="match status" value="1"/>
</dbReference>
<dbReference type="Proteomes" id="UP000694308">
    <property type="component" value="Unassembled WGS sequence"/>
</dbReference>
<evidence type="ECO:0000256" key="5">
    <source>
        <dbReference type="ARBA" id="ARBA00022989"/>
    </source>
</evidence>
<keyword evidence="6 7" id="KW-0472">Membrane</keyword>
<dbReference type="InterPro" id="IPR006685">
    <property type="entry name" value="MscS_channel_2nd"/>
</dbReference>
<evidence type="ECO:0000313" key="10">
    <source>
        <dbReference type="EMBL" id="MBV7275790.1"/>
    </source>
</evidence>
<evidence type="ECO:0000256" key="2">
    <source>
        <dbReference type="ARBA" id="ARBA00008017"/>
    </source>
</evidence>
<organism evidence="10 11">
    <name type="scientific">Clostridium thailandense</name>
    <dbReference type="NCBI Taxonomy" id="2794346"/>
    <lineage>
        <taxon>Bacteria</taxon>
        <taxon>Bacillati</taxon>
        <taxon>Bacillota</taxon>
        <taxon>Clostridia</taxon>
        <taxon>Eubacteriales</taxon>
        <taxon>Clostridiaceae</taxon>
        <taxon>Clostridium</taxon>
    </lineage>
</organism>
<dbReference type="FunFam" id="2.30.30.60:FF:000001">
    <property type="entry name" value="MscS Mechanosensitive ion channel"/>
    <property type="match status" value="1"/>
</dbReference>